<dbReference type="AlphaFoldDB" id="A0A7I7MNC5"/>
<dbReference type="RefSeq" id="WP_083047858.1">
    <property type="nucleotide sequence ID" value="NZ_AP022575.1"/>
</dbReference>
<proteinExistence type="predicted"/>
<sequence>MVSHALLVKAAGTVATGLVGVTAYQALRTAVGTAPVRRAAVTATEWGLRGTRGAAVAAESARLKIADVVAEARERIGEDAWQSAPTATTEAADVDR</sequence>
<accession>A0A7I7MNC5</accession>
<dbReference type="KEGG" id="mshj:MSHI_12380"/>
<organism evidence="1 2">
    <name type="scientific">Mycobacterium shinjukuense</name>
    <dbReference type="NCBI Taxonomy" id="398694"/>
    <lineage>
        <taxon>Bacteria</taxon>
        <taxon>Bacillati</taxon>
        <taxon>Actinomycetota</taxon>
        <taxon>Actinomycetes</taxon>
        <taxon>Mycobacteriales</taxon>
        <taxon>Mycobacteriaceae</taxon>
        <taxon>Mycobacterium</taxon>
    </lineage>
</organism>
<evidence type="ECO:0000313" key="2">
    <source>
        <dbReference type="Proteomes" id="UP000467236"/>
    </source>
</evidence>
<dbReference type="EMBL" id="AP022575">
    <property type="protein sequence ID" value="BBX73332.1"/>
    <property type="molecule type" value="Genomic_DNA"/>
</dbReference>
<name>A0A7I7MNC5_9MYCO</name>
<gene>
    <name evidence="1" type="ORF">MSHI_12380</name>
</gene>
<protein>
    <submittedName>
        <fullName evidence="1">Uncharacterized protein</fullName>
    </submittedName>
</protein>
<dbReference type="Pfam" id="PF07371">
    <property type="entry name" value="DUF1490"/>
    <property type="match status" value="1"/>
</dbReference>
<dbReference type="Proteomes" id="UP000467236">
    <property type="component" value="Chromosome"/>
</dbReference>
<dbReference type="OrthoDB" id="3579065at2"/>
<dbReference type="InterPro" id="IPR009963">
    <property type="entry name" value="DUF1490"/>
</dbReference>
<evidence type="ECO:0000313" key="1">
    <source>
        <dbReference type="EMBL" id="BBX73332.1"/>
    </source>
</evidence>
<reference evidence="1 2" key="1">
    <citation type="journal article" date="2019" name="Emerg. Microbes Infect.">
        <title>Comprehensive subspecies identification of 175 nontuberculous mycobacteria species based on 7547 genomic profiles.</title>
        <authorList>
            <person name="Matsumoto Y."/>
            <person name="Kinjo T."/>
            <person name="Motooka D."/>
            <person name="Nabeya D."/>
            <person name="Jung N."/>
            <person name="Uechi K."/>
            <person name="Horii T."/>
            <person name="Iida T."/>
            <person name="Fujita J."/>
            <person name="Nakamura S."/>
        </authorList>
    </citation>
    <scope>NUCLEOTIDE SEQUENCE [LARGE SCALE GENOMIC DNA]</scope>
    <source>
        <strain evidence="1 2">JCM 14233</strain>
    </source>
</reference>
<keyword evidence="2" id="KW-1185">Reference proteome</keyword>